<dbReference type="EMBL" id="BMAU01021176">
    <property type="protein sequence ID" value="GFX94056.1"/>
    <property type="molecule type" value="Genomic_DNA"/>
</dbReference>
<comment type="caution">
    <text evidence="1">The sequence shown here is derived from an EMBL/GenBank/DDBJ whole genome shotgun (WGS) entry which is preliminary data.</text>
</comment>
<evidence type="ECO:0000313" key="1">
    <source>
        <dbReference type="EMBL" id="GFX94056.1"/>
    </source>
</evidence>
<proteinExistence type="predicted"/>
<sequence>MGSGISRQMWECAIVNDHDRDNGKKLLNCCIVIGPSQVSAVPGVCQMTGSLPPLLDSVVDGGTPEQSCFRAWGSNAAAVLG</sequence>
<dbReference type="Proteomes" id="UP000887159">
    <property type="component" value="Unassembled WGS sequence"/>
</dbReference>
<evidence type="ECO:0000313" key="2">
    <source>
        <dbReference type="Proteomes" id="UP000887159"/>
    </source>
</evidence>
<reference evidence="1" key="1">
    <citation type="submission" date="2020-08" db="EMBL/GenBank/DDBJ databases">
        <title>Multicomponent nature underlies the extraordinary mechanical properties of spider dragline silk.</title>
        <authorList>
            <person name="Kono N."/>
            <person name="Nakamura H."/>
            <person name="Mori M."/>
            <person name="Yoshida Y."/>
            <person name="Ohtoshi R."/>
            <person name="Malay A.D."/>
            <person name="Moran D.A.P."/>
            <person name="Tomita M."/>
            <person name="Numata K."/>
            <person name="Arakawa K."/>
        </authorList>
    </citation>
    <scope>NUCLEOTIDE SEQUENCE</scope>
</reference>
<name>A0A8X6RM40_TRICX</name>
<keyword evidence="2" id="KW-1185">Reference proteome</keyword>
<gene>
    <name evidence="1" type="ORF">TNCV_3414181</name>
</gene>
<organism evidence="1 2">
    <name type="scientific">Trichonephila clavipes</name>
    <name type="common">Golden silk orbweaver</name>
    <name type="synonym">Nephila clavipes</name>
    <dbReference type="NCBI Taxonomy" id="2585209"/>
    <lineage>
        <taxon>Eukaryota</taxon>
        <taxon>Metazoa</taxon>
        <taxon>Ecdysozoa</taxon>
        <taxon>Arthropoda</taxon>
        <taxon>Chelicerata</taxon>
        <taxon>Arachnida</taxon>
        <taxon>Araneae</taxon>
        <taxon>Araneomorphae</taxon>
        <taxon>Entelegynae</taxon>
        <taxon>Araneoidea</taxon>
        <taxon>Nephilidae</taxon>
        <taxon>Trichonephila</taxon>
    </lineage>
</organism>
<protein>
    <submittedName>
        <fullName evidence="1">Uncharacterized protein</fullName>
    </submittedName>
</protein>
<accession>A0A8X6RM40</accession>
<dbReference type="AlphaFoldDB" id="A0A8X6RM40"/>